<accession>A0A3M8CGZ7</accession>
<dbReference type="Pfam" id="PF12652">
    <property type="entry name" value="CotJB"/>
    <property type="match status" value="1"/>
</dbReference>
<name>A0A3M8CGZ7_9BACL</name>
<evidence type="ECO:0000259" key="1">
    <source>
        <dbReference type="Pfam" id="PF12652"/>
    </source>
</evidence>
<proteinExistence type="predicted"/>
<reference evidence="2 3" key="1">
    <citation type="submission" date="2018-10" db="EMBL/GenBank/DDBJ databases">
        <title>Phylogenomics of Brevibacillus.</title>
        <authorList>
            <person name="Dunlap C."/>
        </authorList>
    </citation>
    <scope>NUCLEOTIDE SEQUENCE [LARGE SCALE GENOMIC DNA]</scope>
    <source>
        <strain evidence="2 3">JCM 15085</strain>
    </source>
</reference>
<organism evidence="2 3">
    <name type="scientific">Brevibacillus panacihumi</name>
    <dbReference type="NCBI Taxonomy" id="497735"/>
    <lineage>
        <taxon>Bacteria</taxon>
        <taxon>Bacillati</taxon>
        <taxon>Bacillota</taxon>
        <taxon>Bacilli</taxon>
        <taxon>Bacillales</taxon>
        <taxon>Paenibacillaceae</taxon>
        <taxon>Brevibacillus</taxon>
    </lineage>
</organism>
<evidence type="ECO:0000313" key="2">
    <source>
        <dbReference type="EMBL" id="RNB75034.1"/>
    </source>
</evidence>
<dbReference type="InterPro" id="IPR024207">
    <property type="entry name" value="CotJB_dom"/>
</dbReference>
<evidence type="ECO:0000313" key="3">
    <source>
        <dbReference type="Proteomes" id="UP000281915"/>
    </source>
</evidence>
<protein>
    <submittedName>
        <fullName evidence="2">Spore coat protein CotJB</fullName>
    </submittedName>
</protein>
<sequence length="90" mass="10664">MNSANQPGDKRYYELLEQLQAIDFVLVELNLYLDTHPTDSNALEQFNQQAEQRWAIAQEFESLYGPLLNFGHSYSGYPWQWNNVPWPWQV</sequence>
<keyword evidence="2" id="KW-0946">Virion</keyword>
<dbReference type="Proteomes" id="UP000281915">
    <property type="component" value="Unassembled WGS sequence"/>
</dbReference>
<comment type="caution">
    <text evidence="2">The sequence shown here is derived from an EMBL/GenBank/DDBJ whole genome shotgun (WGS) entry which is preliminary data.</text>
</comment>
<gene>
    <name evidence="2" type="ORF">EDM58_18905</name>
</gene>
<dbReference type="EMBL" id="RHHT01000046">
    <property type="protein sequence ID" value="RNB75034.1"/>
    <property type="molecule type" value="Genomic_DNA"/>
</dbReference>
<dbReference type="RefSeq" id="WP_122914703.1">
    <property type="nucleotide sequence ID" value="NZ_RHHT01000046.1"/>
</dbReference>
<keyword evidence="2" id="KW-0167">Capsid protein</keyword>
<dbReference type="InterPro" id="IPR016571">
    <property type="entry name" value="Spore_coat_assembly_CotJB"/>
</dbReference>
<dbReference type="AlphaFoldDB" id="A0A3M8CGZ7"/>
<feature type="domain" description="Protein CotJB" evidence="1">
    <location>
        <begin position="14"/>
        <end position="89"/>
    </location>
</feature>
<dbReference type="PIRSF" id="PIRSF010606">
    <property type="entry name" value="Spore_coat_CotJB"/>
    <property type="match status" value="1"/>
</dbReference>